<evidence type="ECO:0000313" key="1">
    <source>
        <dbReference type="EMBL" id="MBA0685957.1"/>
    </source>
</evidence>
<sequence>MCWNNCHVCNLPYGHGTRQDHRT</sequence>
<dbReference type="EMBL" id="JABFAA010000007">
    <property type="protein sequence ID" value="MBA0685957.1"/>
    <property type="molecule type" value="Genomic_DNA"/>
</dbReference>
<dbReference type="AlphaFoldDB" id="A0A7J8XFD2"/>
<organism evidence="1 2">
    <name type="scientific">Gossypium aridum</name>
    <name type="common">American cotton</name>
    <name type="synonym">Erioxylum aridum</name>
    <dbReference type="NCBI Taxonomy" id="34290"/>
    <lineage>
        <taxon>Eukaryota</taxon>
        <taxon>Viridiplantae</taxon>
        <taxon>Streptophyta</taxon>
        <taxon>Embryophyta</taxon>
        <taxon>Tracheophyta</taxon>
        <taxon>Spermatophyta</taxon>
        <taxon>Magnoliopsida</taxon>
        <taxon>eudicotyledons</taxon>
        <taxon>Gunneridae</taxon>
        <taxon>Pentapetalae</taxon>
        <taxon>rosids</taxon>
        <taxon>malvids</taxon>
        <taxon>Malvales</taxon>
        <taxon>Malvaceae</taxon>
        <taxon>Malvoideae</taxon>
        <taxon>Gossypium</taxon>
    </lineage>
</organism>
<keyword evidence="2" id="KW-1185">Reference proteome</keyword>
<protein>
    <submittedName>
        <fullName evidence="1">Uncharacterized protein</fullName>
    </submittedName>
</protein>
<reference evidence="1 2" key="1">
    <citation type="journal article" date="2019" name="Genome Biol. Evol.">
        <title>Insights into the evolution of the New World diploid cottons (Gossypium, subgenus Houzingenia) based on genome sequencing.</title>
        <authorList>
            <person name="Grover C.E."/>
            <person name="Arick M.A. 2nd"/>
            <person name="Thrash A."/>
            <person name="Conover J.L."/>
            <person name="Sanders W.S."/>
            <person name="Peterson D.G."/>
            <person name="Frelichowski J.E."/>
            <person name="Scheffler J.A."/>
            <person name="Scheffler B.E."/>
            <person name="Wendel J.F."/>
        </authorList>
    </citation>
    <scope>NUCLEOTIDE SEQUENCE [LARGE SCALE GENOMIC DNA]</scope>
    <source>
        <strain evidence="1">185</strain>
        <tissue evidence="1">Leaf</tissue>
    </source>
</reference>
<dbReference type="Proteomes" id="UP000593577">
    <property type="component" value="Unassembled WGS sequence"/>
</dbReference>
<evidence type="ECO:0000313" key="2">
    <source>
        <dbReference type="Proteomes" id="UP000593577"/>
    </source>
</evidence>
<comment type="caution">
    <text evidence="1">The sequence shown here is derived from an EMBL/GenBank/DDBJ whole genome shotgun (WGS) entry which is preliminary data.</text>
</comment>
<name>A0A7J8XFD2_GOSAI</name>
<gene>
    <name evidence="1" type="ORF">Goari_013594</name>
</gene>
<feature type="non-terminal residue" evidence="1">
    <location>
        <position position="23"/>
    </location>
</feature>
<accession>A0A7J8XFD2</accession>
<proteinExistence type="predicted"/>